<evidence type="ECO:0000256" key="9">
    <source>
        <dbReference type="ARBA" id="ARBA00022679"/>
    </source>
</evidence>
<dbReference type="Pfam" id="PF01063">
    <property type="entry name" value="Aminotran_4"/>
    <property type="match status" value="1"/>
</dbReference>
<dbReference type="SUPFAM" id="SSF56752">
    <property type="entry name" value="D-aminoacid aminotransferase-like PLP-dependent enzymes"/>
    <property type="match status" value="1"/>
</dbReference>
<keyword evidence="7 16" id="KW-0032">Aminotransferase</keyword>
<proteinExistence type="inferred from homology"/>
<comment type="pathway">
    <text evidence="4">Amino-acid biosynthesis; L-leucine biosynthesis; L-leucine from 3-methyl-2-oxobutanoate: step 4/4.</text>
</comment>
<evidence type="ECO:0000256" key="8">
    <source>
        <dbReference type="ARBA" id="ARBA00022605"/>
    </source>
</evidence>
<dbReference type="EMBL" id="JBHTCQ010000002">
    <property type="protein sequence ID" value="MFC7405429.1"/>
    <property type="molecule type" value="Genomic_DNA"/>
</dbReference>
<evidence type="ECO:0000256" key="2">
    <source>
        <dbReference type="ARBA" id="ARBA00004824"/>
    </source>
</evidence>
<dbReference type="Proteomes" id="UP001596455">
    <property type="component" value="Unassembled WGS sequence"/>
</dbReference>
<keyword evidence="8" id="KW-0028">Amino-acid biosynthesis</keyword>
<dbReference type="InterPro" id="IPR036038">
    <property type="entry name" value="Aminotransferase-like"/>
</dbReference>
<comment type="catalytic activity">
    <reaction evidence="14">
        <text>L-leucine + 2-oxoglutarate = 4-methyl-2-oxopentanoate + L-glutamate</text>
        <dbReference type="Rhea" id="RHEA:18321"/>
        <dbReference type="ChEBI" id="CHEBI:16810"/>
        <dbReference type="ChEBI" id="CHEBI:17865"/>
        <dbReference type="ChEBI" id="CHEBI:29985"/>
        <dbReference type="ChEBI" id="CHEBI:57427"/>
        <dbReference type="EC" id="2.6.1.42"/>
    </reaction>
</comment>
<evidence type="ECO:0000256" key="10">
    <source>
        <dbReference type="ARBA" id="ARBA00022898"/>
    </source>
</evidence>
<comment type="cofactor">
    <cofactor evidence="1">
        <name>pyridoxal 5'-phosphate</name>
        <dbReference type="ChEBI" id="CHEBI:597326"/>
    </cofactor>
</comment>
<dbReference type="InterPro" id="IPR033939">
    <property type="entry name" value="BCAT_family"/>
</dbReference>
<dbReference type="PANTHER" id="PTHR11825">
    <property type="entry name" value="SUBGROUP IIII AMINOTRANSFERASE"/>
    <property type="match status" value="1"/>
</dbReference>
<comment type="catalytic activity">
    <reaction evidence="13">
        <text>L-isoleucine + 2-oxoglutarate = (S)-3-methyl-2-oxopentanoate + L-glutamate</text>
        <dbReference type="Rhea" id="RHEA:24801"/>
        <dbReference type="ChEBI" id="CHEBI:16810"/>
        <dbReference type="ChEBI" id="CHEBI:29985"/>
        <dbReference type="ChEBI" id="CHEBI:35146"/>
        <dbReference type="ChEBI" id="CHEBI:58045"/>
        <dbReference type="EC" id="2.6.1.42"/>
    </reaction>
</comment>
<evidence type="ECO:0000256" key="11">
    <source>
        <dbReference type="ARBA" id="ARBA00023304"/>
    </source>
</evidence>
<name>A0ABW2Q7E7_9MICO</name>
<dbReference type="RefSeq" id="WP_382393860.1">
    <property type="nucleotide sequence ID" value="NZ_JBHTCQ010000002.1"/>
</dbReference>
<feature type="region of interest" description="Disordered" evidence="15">
    <location>
        <begin position="1"/>
        <end position="22"/>
    </location>
</feature>
<comment type="catalytic activity">
    <reaction evidence="12">
        <text>L-valine + 2-oxoglutarate = 3-methyl-2-oxobutanoate + L-glutamate</text>
        <dbReference type="Rhea" id="RHEA:24813"/>
        <dbReference type="ChEBI" id="CHEBI:11851"/>
        <dbReference type="ChEBI" id="CHEBI:16810"/>
        <dbReference type="ChEBI" id="CHEBI:29985"/>
        <dbReference type="ChEBI" id="CHEBI:57762"/>
        <dbReference type="EC" id="2.6.1.42"/>
    </reaction>
</comment>
<reference evidence="17" key="1">
    <citation type="journal article" date="2019" name="Int. J. Syst. Evol. Microbiol.">
        <title>The Global Catalogue of Microorganisms (GCM) 10K type strain sequencing project: providing services to taxonomists for standard genome sequencing and annotation.</title>
        <authorList>
            <consortium name="The Broad Institute Genomics Platform"/>
            <consortium name="The Broad Institute Genome Sequencing Center for Infectious Disease"/>
            <person name="Wu L."/>
            <person name="Ma J."/>
        </authorList>
    </citation>
    <scope>NUCLEOTIDE SEQUENCE [LARGE SCALE GENOMIC DNA]</scope>
    <source>
        <strain evidence="17">JCM 1490</strain>
    </source>
</reference>
<gene>
    <name evidence="16" type="ORF">ACFQQL_09950</name>
</gene>
<dbReference type="NCBIfam" id="NF009897">
    <property type="entry name" value="PRK13357.1"/>
    <property type="match status" value="1"/>
</dbReference>
<evidence type="ECO:0000313" key="16">
    <source>
        <dbReference type="EMBL" id="MFC7405429.1"/>
    </source>
</evidence>
<evidence type="ECO:0000256" key="15">
    <source>
        <dbReference type="SAM" id="MobiDB-lite"/>
    </source>
</evidence>
<protein>
    <recommendedName>
        <fullName evidence="6">branched-chain-amino-acid transaminase</fullName>
        <ecNumber evidence="6">2.6.1.42</ecNumber>
    </recommendedName>
</protein>
<keyword evidence="11" id="KW-0100">Branched-chain amino acid biosynthesis</keyword>
<dbReference type="InterPro" id="IPR043132">
    <property type="entry name" value="BCAT-like_C"/>
</dbReference>
<sequence length="384" mass="41350">MSTSSDLELLSGPTASELPPAGELLGRFPLTANPEPADDETFRRCMDTLAFGTSFTDHMVRATWTPAEGWHGHRTEAFAPLTLSPAAAVLHYAQEVFEGLKAYRHADGSVWTFRPGFNAARLNASARRLALPELPEQDFVASLAALLAADSRWVPSRPGSSLYLRPFMIATEAFLGVRPAHEIEYLVIASPVGPYFPHGFEPVSIWVSESFHRAGAGGMGAAKTGGNYAASLLPQQEAAEKGFAQVCFLDATTNTALEELGGMNVFVVDDDGGLRTPSLTGTILEGGTRGAIIELLRDAGRDVREEVIQLEDLRAQIRAGTVKEMFACGTAAVITPIGRLAGADWDAIVDDGTPGEVTTSLYGELTDIQYGRRPDPHDWMYRLA</sequence>
<dbReference type="Gene3D" id="3.30.470.10">
    <property type="match status" value="1"/>
</dbReference>
<evidence type="ECO:0000256" key="13">
    <source>
        <dbReference type="ARBA" id="ARBA00048798"/>
    </source>
</evidence>
<organism evidence="16 17">
    <name type="scientific">Georgenia alba</name>
    <dbReference type="NCBI Taxonomy" id="2233858"/>
    <lineage>
        <taxon>Bacteria</taxon>
        <taxon>Bacillati</taxon>
        <taxon>Actinomycetota</taxon>
        <taxon>Actinomycetes</taxon>
        <taxon>Micrococcales</taxon>
        <taxon>Bogoriellaceae</taxon>
        <taxon>Georgenia</taxon>
    </lineage>
</organism>
<dbReference type="CDD" id="cd01557">
    <property type="entry name" value="BCAT_beta_family"/>
    <property type="match status" value="1"/>
</dbReference>
<evidence type="ECO:0000313" key="17">
    <source>
        <dbReference type="Proteomes" id="UP001596455"/>
    </source>
</evidence>
<keyword evidence="9 16" id="KW-0808">Transferase</keyword>
<dbReference type="EC" id="2.6.1.42" evidence="6"/>
<comment type="pathway">
    <text evidence="2">Amino-acid biosynthesis; L-isoleucine biosynthesis; L-isoleucine from 2-oxobutanoate: step 4/4.</text>
</comment>
<dbReference type="Gene3D" id="3.20.10.10">
    <property type="entry name" value="D-amino Acid Aminotransferase, subunit A, domain 2"/>
    <property type="match status" value="1"/>
</dbReference>
<comment type="caution">
    <text evidence="16">The sequence shown here is derived from an EMBL/GenBank/DDBJ whole genome shotgun (WGS) entry which is preliminary data.</text>
</comment>
<dbReference type="InterPro" id="IPR043131">
    <property type="entry name" value="BCAT-like_N"/>
</dbReference>
<evidence type="ECO:0000256" key="14">
    <source>
        <dbReference type="ARBA" id="ARBA00049229"/>
    </source>
</evidence>
<dbReference type="NCBIfam" id="TIGR01123">
    <property type="entry name" value="ilvE_II"/>
    <property type="match status" value="1"/>
</dbReference>
<dbReference type="InterPro" id="IPR001544">
    <property type="entry name" value="Aminotrans_IV"/>
</dbReference>
<evidence type="ECO:0000256" key="3">
    <source>
        <dbReference type="ARBA" id="ARBA00004931"/>
    </source>
</evidence>
<evidence type="ECO:0000256" key="4">
    <source>
        <dbReference type="ARBA" id="ARBA00005072"/>
    </source>
</evidence>
<evidence type="ECO:0000256" key="6">
    <source>
        <dbReference type="ARBA" id="ARBA00013053"/>
    </source>
</evidence>
<evidence type="ECO:0000256" key="12">
    <source>
        <dbReference type="ARBA" id="ARBA00048212"/>
    </source>
</evidence>
<accession>A0ABW2Q7E7</accession>
<dbReference type="GO" id="GO:0004084">
    <property type="term" value="F:branched-chain-amino-acid transaminase activity"/>
    <property type="evidence" value="ECO:0007669"/>
    <property type="project" value="UniProtKB-EC"/>
</dbReference>
<dbReference type="PIRSF" id="PIRSF006468">
    <property type="entry name" value="BCAT1"/>
    <property type="match status" value="1"/>
</dbReference>
<comment type="pathway">
    <text evidence="3">Amino-acid biosynthesis; L-valine biosynthesis; L-valine from pyruvate: step 4/4.</text>
</comment>
<keyword evidence="10" id="KW-0663">Pyridoxal phosphate</keyword>
<evidence type="ECO:0000256" key="1">
    <source>
        <dbReference type="ARBA" id="ARBA00001933"/>
    </source>
</evidence>
<keyword evidence="17" id="KW-1185">Reference proteome</keyword>
<dbReference type="PANTHER" id="PTHR11825:SF44">
    <property type="entry name" value="BRANCHED-CHAIN-AMINO-ACID AMINOTRANSFERASE"/>
    <property type="match status" value="1"/>
</dbReference>
<evidence type="ECO:0000256" key="7">
    <source>
        <dbReference type="ARBA" id="ARBA00022576"/>
    </source>
</evidence>
<comment type="similarity">
    <text evidence="5">Belongs to the class-IV pyridoxal-phosphate-dependent aminotransferase family.</text>
</comment>
<evidence type="ECO:0000256" key="5">
    <source>
        <dbReference type="ARBA" id="ARBA00009320"/>
    </source>
</evidence>
<dbReference type="InterPro" id="IPR005786">
    <property type="entry name" value="B_amino_transII"/>
</dbReference>